<name>A0A8S4NVU9_OWEFU</name>
<gene>
    <name evidence="2" type="ORF">OFUS_LOCUS12035</name>
</gene>
<accession>A0A8S4NVU9</accession>
<feature type="transmembrane region" description="Helical" evidence="1">
    <location>
        <begin position="90"/>
        <end position="110"/>
    </location>
</feature>
<protein>
    <submittedName>
        <fullName evidence="2">Uncharacterized protein</fullName>
    </submittedName>
</protein>
<keyword evidence="1" id="KW-1133">Transmembrane helix</keyword>
<evidence type="ECO:0000313" key="2">
    <source>
        <dbReference type="EMBL" id="CAH1786070.1"/>
    </source>
</evidence>
<keyword evidence="1" id="KW-0812">Transmembrane</keyword>
<dbReference type="AlphaFoldDB" id="A0A8S4NVU9"/>
<feature type="non-terminal residue" evidence="2">
    <location>
        <position position="221"/>
    </location>
</feature>
<dbReference type="EMBL" id="CAIIXF020000006">
    <property type="protein sequence ID" value="CAH1786070.1"/>
    <property type="molecule type" value="Genomic_DNA"/>
</dbReference>
<feature type="transmembrane region" description="Helical" evidence="1">
    <location>
        <begin position="117"/>
        <end position="134"/>
    </location>
</feature>
<proteinExistence type="predicted"/>
<comment type="caution">
    <text evidence="2">The sequence shown here is derived from an EMBL/GenBank/DDBJ whole genome shotgun (WGS) entry which is preliminary data.</text>
</comment>
<sequence>PKIVFIALLIPFWLVFLVVLILHIFLCLIYYGIPLVFLVKTVLFNYSTLALDFSAERFKKRIVVRYCLSGCLIICIIFAFLYILGCATVIFGSSTTFITSVLAFTFIGAIAHPTESFSYVILIVAIIGYISKVVNHFNNVYADLLEKTIKISEDLESIRNNAENPSPINRSSLDDYTVMDNAITTIATHDVASKFPLKYVHYNNDGIPGVEKPLFSKIVEI</sequence>
<keyword evidence="3" id="KW-1185">Reference proteome</keyword>
<keyword evidence="1" id="KW-0472">Membrane</keyword>
<evidence type="ECO:0000313" key="3">
    <source>
        <dbReference type="Proteomes" id="UP000749559"/>
    </source>
</evidence>
<feature type="non-terminal residue" evidence="2">
    <location>
        <position position="1"/>
    </location>
</feature>
<feature type="transmembrane region" description="Helical" evidence="1">
    <location>
        <begin position="63"/>
        <end position="84"/>
    </location>
</feature>
<evidence type="ECO:0000256" key="1">
    <source>
        <dbReference type="SAM" id="Phobius"/>
    </source>
</evidence>
<reference evidence="2" key="1">
    <citation type="submission" date="2022-03" db="EMBL/GenBank/DDBJ databases">
        <authorList>
            <person name="Martin C."/>
        </authorList>
    </citation>
    <scope>NUCLEOTIDE SEQUENCE</scope>
</reference>
<organism evidence="2 3">
    <name type="scientific">Owenia fusiformis</name>
    <name type="common">Polychaete worm</name>
    <dbReference type="NCBI Taxonomy" id="6347"/>
    <lineage>
        <taxon>Eukaryota</taxon>
        <taxon>Metazoa</taxon>
        <taxon>Spiralia</taxon>
        <taxon>Lophotrochozoa</taxon>
        <taxon>Annelida</taxon>
        <taxon>Polychaeta</taxon>
        <taxon>Sedentaria</taxon>
        <taxon>Canalipalpata</taxon>
        <taxon>Sabellida</taxon>
        <taxon>Oweniida</taxon>
        <taxon>Oweniidae</taxon>
        <taxon>Owenia</taxon>
    </lineage>
</organism>
<dbReference type="OrthoDB" id="6130724at2759"/>
<dbReference type="Proteomes" id="UP000749559">
    <property type="component" value="Unassembled WGS sequence"/>
</dbReference>
<feature type="transmembrane region" description="Helical" evidence="1">
    <location>
        <begin position="5"/>
        <end position="25"/>
    </location>
</feature>
<feature type="transmembrane region" description="Helical" evidence="1">
    <location>
        <begin position="31"/>
        <end position="51"/>
    </location>
</feature>